<dbReference type="STRING" id="118168.MC7420_3179"/>
<gene>
    <name evidence="2" type="ORF">MC7420_3179</name>
</gene>
<evidence type="ECO:0000256" key="1">
    <source>
        <dbReference type="SAM" id="MobiDB-lite"/>
    </source>
</evidence>
<dbReference type="Proteomes" id="UP000003835">
    <property type="component" value="Unassembled WGS sequence"/>
</dbReference>
<organism evidence="2 3">
    <name type="scientific">Coleofasciculus chthonoplastes PCC 7420</name>
    <dbReference type="NCBI Taxonomy" id="118168"/>
    <lineage>
        <taxon>Bacteria</taxon>
        <taxon>Bacillati</taxon>
        <taxon>Cyanobacteriota</taxon>
        <taxon>Cyanophyceae</taxon>
        <taxon>Coleofasciculales</taxon>
        <taxon>Coleofasciculaceae</taxon>
        <taxon>Coleofasciculus</taxon>
    </lineage>
</organism>
<sequence>MGLAKPQKKLLSLTLSVTRRNGLKAGRLNTTASLSPHEPVGFRLRSTQPTPHSRHPKPNTLP</sequence>
<proteinExistence type="predicted"/>
<keyword evidence="3" id="KW-1185">Reference proteome</keyword>
<dbReference type="HOGENOM" id="CLU_2896340_0_0_3"/>
<dbReference type="EMBL" id="DS989843">
    <property type="protein sequence ID" value="EDX77855.1"/>
    <property type="molecule type" value="Genomic_DNA"/>
</dbReference>
<feature type="region of interest" description="Disordered" evidence="1">
    <location>
        <begin position="24"/>
        <end position="62"/>
    </location>
</feature>
<accession>B4VKF2</accession>
<dbReference type="AlphaFoldDB" id="B4VKF2"/>
<evidence type="ECO:0000313" key="3">
    <source>
        <dbReference type="Proteomes" id="UP000003835"/>
    </source>
</evidence>
<evidence type="ECO:0000313" key="2">
    <source>
        <dbReference type="EMBL" id="EDX77855.1"/>
    </source>
</evidence>
<protein>
    <submittedName>
        <fullName evidence="2">Uncharacterized protein</fullName>
    </submittedName>
</protein>
<name>B4VKF2_9CYAN</name>
<feature type="compositionally biased region" description="Basic residues" evidence="1">
    <location>
        <begin position="52"/>
        <end position="62"/>
    </location>
</feature>
<reference evidence="2 3" key="1">
    <citation type="submission" date="2008-07" db="EMBL/GenBank/DDBJ databases">
        <authorList>
            <person name="Tandeau de Marsac N."/>
            <person name="Ferriera S."/>
            <person name="Johnson J."/>
            <person name="Kravitz S."/>
            <person name="Beeson K."/>
            <person name="Sutton G."/>
            <person name="Rogers Y.-H."/>
            <person name="Friedman R."/>
            <person name="Frazier M."/>
            <person name="Venter J.C."/>
        </authorList>
    </citation>
    <scope>NUCLEOTIDE SEQUENCE [LARGE SCALE GENOMIC DNA]</scope>
    <source>
        <strain evidence="2 3">PCC 7420</strain>
    </source>
</reference>